<dbReference type="EC" id="7.1.1.9" evidence="5"/>
<evidence type="ECO:0000256" key="1">
    <source>
        <dbReference type="ARBA" id="ARBA00001970"/>
    </source>
</evidence>
<evidence type="ECO:0000256" key="17">
    <source>
        <dbReference type="ARBA" id="ARBA00023136"/>
    </source>
</evidence>
<comment type="subcellular location">
    <subcellularLocation>
        <location evidence="3">Cell membrane</location>
        <topology evidence="3">Multi-pass membrane protein</topology>
    </subcellularLocation>
</comment>
<feature type="transmembrane region" description="Helical" evidence="21">
    <location>
        <begin position="521"/>
        <end position="542"/>
    </location>
</feature>
<evidence type="ECO:0000313" key="24">
    <source>
        <dbReference type="EMBL" id="GAA4495913.1"/>
    </source>
</evidence>
<evidence type="ECO:0000313" key="25">
    <source>
        <dbReference type="Proteomes" id="UP001501243"/>
    </source>
</evidence>
<proteinExistence type="inferred from homology"/>
<keyword evidence="12" id="KW-1278">Translocase</keyword>
<evidence type="ECO:0000256" key="9">
    <source>
        <dbReference type="ARBA" id="ARBA00022660"/>
    </source>
</evidence>
<dbReference type="PROSITE" id="PS51007">
    <property type="entry name" value="CYTC"/>
    <property type="match status" value="1"/>
</dbReference>
<keyword evidence="16" id="KW-0186">Copper</keyword>
<dbReference type="NCBIfam" id="NF011055">
    <property type="entry name" value="PRK14487.1"/>
    <property type="match status" value="1"/>
</dbReference>
<evidence type="ECO:0000256" key="11">
    <source>
        <dbReference type="ARBA" id="ARBA00022723"/>
    </source>
</evidence>
<dbReference type="NCBIfam" id="NF011053">
    <property type="entry name" value="PRK14485.1"/>
    <property type="match status" value="1"/>
</dbReference>
<comment type="pathway">
    <text evidence="4">Energy metabolism; oxidative phosphorylation.</text>
</comment>
<evidence type="ECO:0000256" key="14">
    <source>
        <dbReference type="ARBA" id="ARBA00022989"/>
    </source>
</evidence>
<dbReference type="InterPro" id="IPR009056">
    <property type="entry name" value="Cyt_c-like_dom"/>
</dbReference>
<evidence type="ECO:0000256" key="12">
    <source>
        <dbReference type="ARBA" id="ARBA00022967"/>
    </source>
</evidence>
<keyword evidence="8 19" id="KW-0349">Heme</keyword>
<dbReference type="NCBIfam" id="TIGR00781">
    <property type="entry name" value="ccoO"/>
    <property type="match status" value="1"/>
</dbReference>
<feature type="transmembrane region" description="Helical" evidence="21">
    <location>
        <begin position="363"/>
        <end position="385"/>
    </location>
</feature>
<feature type="domain" description="Cytochrome c" evidence="23">
    <location>
        <begin position="558"/>
        <end position="721"/>
    </location>
</feature>
<dbReference type="Gene3D" id="1.10.760.10">
    <property type="entry name" value="Cytochrome c-like domain"/>
    <property type="match status" value="1"/>
</dbReference>
<feature type="transmembrane region" description="Helical" evidence="21">
    <location>
        <begin position="224"/>
        <end position="246"/>
    </location>
</feature>
<sequence length="736" mass="83182">MQAEYIPPGTAASSPLTQKGLAPAVDTFYYDNKIVRDFGIATVFWGIAGMMVGLLAAFQLAQPEANLHTSFTTFGRIRPLHTNAVIFAFVGNGIFMGVYYSLQRLCKAAMYSKVLSRVHFWGWQLIILSALISLPLGFTTSKEYAELEWPIDIAITLVWVVFGWNMFGTIARRRERHLYVGIWFYIATLITVAVLHLVNSAEVPVSWMKSYSAYAGVQDALVQWWYGHNAVAFFLTTPYLGLMYYFLPKAAGRPVYSYRLSIIHFWSLIFIYIWAGPHHLLYTALPDWAQSLGVAFSVMLLAPSWGGMINGLLTLRGAWDKVRTEPVLKFMVVAVTAYGMATFEGPMLSLKNVNAIAHFTDWIVAHVHVGALGWNGFLTFAILYWLWPRLYRTELYSKKLANTHFWLGTVGILVYALPLYWAGFTQGLMWKQFNAEGMLQYPNFLETVLQIVPMYYLRGIGGTLYLSGVFLMVFNLIKTARAGTLLAAEKAQAPALVPAELVEAHQGGHWHRWIERRPFQLALWATVAIAIGGIVEMIPTFLVKSNVPTIASVKPYTPLELQGRDLYIREGCSNCHTQMVRPFRSETERYGEYSKAGEFVYDRPFLWGSKRTGPDLHRVGGKYPHSWHYNHMLDPTTMSPGSIMPPYPWLFENKLDNSTLPAKIRVLQRLGTPYPRGYDQQALADARRQADGIAQDLKKEDIEVMSDKEIVALIAYLQRLGTDIKVKPEQVATAAQ</sequence>
<protein>
    <recommendedName>
        <fullName evidence="5">cytochrome-c oxidase</fullName>
        <ecNumber evidence="5">7.1.1.9</ecNumber>
    </recommendedName>
</protein>
<evidence type="ECO:0000256" key="18">
    <source>
        <dbReference type="ARBA" id="ARBA00047816"/>
    </source>
</evidence>
<evidence type="ECO:0000259" key="22">
    <source>
        <dbReference type="PROSITE" id="PS50855"/>
    </source>
</evidence>
<dbReference type="Proteomes" id="UP001501243">
    <property type="component" value="Unassembled WGS sequence"/>
</dbReference>
<evidence type="ECO:0000256" key="16">
    <source>
        <dbReference type="ARBA" id="ARBA00023008"/>
    </source>
</evidence>
<reference evidence="25" key="1">
    <citation type="journal article" date="2019" name="Int. J. Syst. Evol. Microbiol.">
        <title>The Global Catalogue of Microorganisms (GCM) 10K type strain sequencing project: providing services to taxonomists for standard genome sequencing and annotation.</title>
        <authorList>
            <consortium name="The Broad Institute Genomics Platform"/>
            <consortium name="The Broad Institute Genome Sequencing Center for Infectious Disease"/>
            <person name="Wu L."/>
            <person name="Ma J."/>
        </authorList>
    </citation>
    <scope>NUCLEOTIDE SEQUENCE [LARGE SCALE GENOMIC DNA]</scope>
    <source>
        <strain evidence="25">JCM 17841</strain>
    </source>
</reference>
<evidence type="ECO:0000256" key="7">
    <source>
        <dbReference type="ARBA" id="ARBA00022475"/>
    </source>
</evidence>
<evidence type="ECO:0000256" key="13">
    <source>
        <dbReference type="ARBA" id="ARBA00022982"/>
    </source>
</evidence>
<feature type="transmembrane region" description="Helical" evidence="21">
    <location>
        <begin position="38"/>
        <end position="60"/>
    </location>
</feature>
<feature type="transmembrane region" description="Helical" evidence="21">
    <location>
        <begin position="327"/>
        <end position="343"/>
    </location>
</feature>
<dbReference type="PROSITE" id="PS50855">
    <property type="entry name" value="COX1"/>
    <property type="match status" value="1"/>
</dbReference>
<dbReference type="InterPro" id="IPR003468">
    <property type="entry name" value="Cyt_c_oxidase_monohaem-su/FixO"/>
</dbReference>
<feature type="transmembrane region" description="Helical" evidence="21">
    <location>
        <begin position="80"/>
        <end position="102"/>
    </location>
</feature>
<dbReference type="InterPro" id="IPR004677">
    <property type="entry name" value="Cyt_c_oxidase_cbb3_su1"/>
</dbReference>
<name>A0ABP8Q040_9BACT</name>
<comment type="caution">
    <text evidence="24">The sequence shown here is derived from an EMBL/GenBank/DDBJ whole genome shotgun (WGS) entry which is preliminary data.</text>
</comment>
<feature type="transmembrane region" description="Helical" evidence="21">
    <location>
        <begin position="149"/>
        <end position="167"/>
    </location>
</feature>
<feature type="transmembrane region" description="Helical" evidence="21">
    <location>
        <begin position="179"/>
        <end position="198"/>
    </location>
</feature>
<dbReference type="InterPro" id="IPR000883">
    <property type="entry name" value="Cyt_C_Oxase_1"/>
</dbReference>
<dbReference type="RefSeq" id="WP_208133524.1">
    <property type="nucleotide sequence ID" value="NZ_BAABGQ010000004.1"/>
</dbReference>
<gene>
    <name evidence="24" type="primary">ccoN</name>
    <name evidence="24" type="ORF">GCM10023172_08460</name>
</gene>
<dbReference type="InterPro" id="IPR023616">
    <property type="entry name" value="Cyt_c_oxase-like_su1_dom"/>
</dbReference>
<comment type="similarity">
    <text evidence="20">Belongs to the heme-copper respiratory oxidase family.</text>
</comment>
<evidence type="ECO:0000256" key="8">
    <source>
        <dbReference type="ARBA" id="ARBA00022617"/>
    </source>
</evidence>
<keyword evidence="7" id="KW-1003">Cell membrane</keyword>
<keyword evidence="14 21" id="KW-1133">Transmembrane helix</keyword>
<comment type="cofactor">
    <cofactor evidence="2">
        <name>Cu(2+)</name>
        <dbReference type="ChEBI" id="CHEBI:29036"/>
    </cofactor>
</comment>
<dbReference type="Pfam" id="PF00115">
    <property type="entry name" value="COX1"/>
    <property type="match status" value="1"/>
</dbReference>
<evidence type="ECO:0000256" key="20">
    <source>
        <dbReference type="RuleBase" id="RU000370"/>
    </source>
</evidence>
<keyword evidence="15 19" id="KW-0408">Iron</keyword>
<feature type="transmembrane region" description="Helical" evidence="21">
    <location>
        <begin position="405"/>
        <end position="424"/>
    </location>
</feature>
<dbReference type="InterPro" id="IPR023615">
    <property type="entry name" value="Cyt_c_Oxase_su1_BS"/>
</dbReference>
<dbReference type="EMBL" id="BAABGQ010000004">
    <property type="protein sequence ID" value="GAA4495913.1"/>
    <property type="molecule type" value="Genomic_DNA"/>
</dbReference>
<feature type="transmembrane region" description="Helical" evidence="21">
    <location>
        <begin position="295"/>
        <end position="315"/>
    </location>
</feature>
<keyword evidence="17 21" id="KW-0472">Membrane</keyword>
<keyword evidence="6 20" id="KW-0813">Transport</keyword>
<evidence type="ECO:0000256" key="5">
    <source>
        <dbReference type="ARBA" id="ARBA00012949"/>
    </source>
</evidence>
<dbReference type="PANTHER" id="PTHR10422:SF29">
    <property type="entry name" value="CYTOCHROME C OXIDASE SUBUNIT 1 HOMOLOG, BACTEROID"/>
    <property type="match status" value="1"/>
</dbReference>
<comment type="catalytic activity">
    <reaction evidence="18">
        <text>4 Fe(II)-[cytochrome c] + O2 + 8 H(+)(in) = 4 Fe(III)-[cytochrome c] + 2 H2O + 4 H(+)(out)</text>
        <dbReference type="Rhea" id="RHEA:11436"/>
        <dbReference type="Rhea" id="RHEA-COMP:10350"/>
        <dbReference type="Rhea" id="RHEA-COMP:14399"/>
        <dbReference type="ChEBI" id="CHEBI:15377"/>
        <dbReference type="ChEBI" id="CHEBI:15378"/>
        <dbReference type="ChEBI" id="CHEBI:15379"/>
        <dbReference type="ChEBI" id="CHEBI:29033"/>
        <dbReference type="ChEBI" id="CHEBI:29034"/>
        <dbReference type="EC" id="7.1.1.9"/>
    </reaction>
</comment>
<keyword evidence="9 20" id="KW-0679">Respiratory chain</keyword>
<evidence type="ECO:0000256" key="21">
    <source>
        <dbReference type="SAM" id="Phobius"/>
    </source>
</evidence>
<keyword evidence="13 20" id="KW-0249">Electron transport</keyword>
<dbReference type="NCBIfam" id="TIGR00780">
    <property type="entry name" value="ccoN"/>
    <property type="match status" value="1"/>
</dbReference>
<feature type="transmembrane region" description="Helical" evidence="21">
    <location>
        <begin position="258"/>
        <end position="275"/>
    </location>
</feature>
<organism evidence="24 25">
    <name type="scientific">Hymenobacter ginsengisoli</name>
    <dbReference type="NCBI Taxonomy" id="1051626"/>
    <lineage>
        <taxon>Bacteria</taxon>
        <taxon>Pseudomonadati</taxon>
        <taxon>Bacteroidota</taxon>
        <taxon>Cytophagia</taxon>
        <taxon>Cytophagales</taxon>
        <taxon>Hymenobacteraceae</taxon>
        <taxon>Hymenobacter</taxon>
    </lineage>
</organism>
<keyword evidence="10 20" id="KW-0812">Transmembrane</keyword>
<evidence type="ECO:0000256" key="4">
    <source>
        <dbReference type="ARBA" id="ARBA00004673"/>
    </source>
</evidence>
<dbReference type="PROSITE" id="PS00077">
    <property type="entry name" value="COX1_CUB"/>
    <property type="match status" value="1"/>
</dbReference>
<keyword evidence="25" id="KW-1185">Reference proteome</keyword>
<dbReference type="InterPro" id="IPR036909">
    <property type="entry name" value="Cyt_c-like_dom_sf"/>
</dbReference>
<accession>A0ABP8Q040</accession>
<evidence type="ECO:0000256" key="10">
    <source>
        <dbReference type="ARBA" id="ARBA00022692"/>
    </source>
</evidence>
<evidence type="ECO:0000256" key="15">
    <source>
        <dbReference type="ARBA" id="ARBA00023004"/>
    </source>
</evidence>
<evidence type="ECO:0000256" key="3">
    <source>
        <dbReference type="ARBA" id="ARBA00004651"/>
    </source>
</evidence>
<keyword evidence="11 19" id="KW-0479">Metal-binding</keyword>
<dbReference type="SUPFAM" id="SSF46626">
    <property type="entry name" value="Cytochrome c"/>
    <property type="match status" value="1"/>
</dbReference>
<feature type="transmembrane region" description="Helical" evidence="21">
    <location>
        <begin position="114"/>
        <end position="137"/>
    </location>
</feature>
<comment type="cofactor">
    <cofactor evidence="1">
        <name>heme b</name>
        <dbReference type="ChEBI" id="CHEBI:60344"/>
    </cofactor>
</comment>
<dbReference type="Pfam" id="PF02433">
    <property type="entry name" value="FixO"/>
    <property type="match status" value="1"/>
</dbReference>
<dbReference type="InterPro" id="IPR036927">
    <property type="entry name" value="Cyt_c_oxase-like_su1_sf"/>
</dbReference>
<dbReference type="Gene3D" id="1.20.210.10">
    <property type="entry name" value="Cytochrome c oxidase-like, subunit I domain"/>
    <property type="match status" value="1"/>
</dbReference>
<feature type="domain" description="Cytochrome oxidase subunit I profile" evidence="22">
    <location>
        <begin position="1"/>
        <end position="485"/>
    </location>
</feature>
<evidence type="ECO:0000256" key="19">
    <source>
        <dbReference type="PROSITE-ProRule" id="PRU00433"/>
    </source>
</evidence>
<dbReference type="PANTHER" id="PTHR10422">
    <property type="entry name" value="CYTOCHROME C OXIDASE SUBUNIT 1"/>
    <property type="match status" value="1"/>
</dbReference>
<evidence type="ECO:0000256" key="6">
    <source>
        <dbReference type="ARBA" id="ARBA00022448"/>
    </source>
</evidence>
<evidence type="ECO:0000259" key="23">
    <source>
        <dbReference type="PROSITE" id="PS51007"/>
    </source>
</evidence>
<evidence type="ECO:0000256" key="2">
    <source>
        <dbReference type="ARBA" id="ARBA00001973"/>
    </source>
</evidence>
<feature type="transmembrane region" description="Helical" evidence="21">
    <location>
        <begin position="455"/>
        <end position="477"/>
    </location>
</feature>
<dbReference type="SUPFAM" id="SSF81442">
    <property type="entry name" value="Cytochrome c oxidase subunit I-like"/>
    <property type="match status" value="1"/>
</dbReference>